<keyword evidence="1" id="KW-0812">Transmembrane</keyword>
<dbReference type="EMBL" id="CACVBM020001140">
    <property type="protein sequence ID" value="CAA7033891.1"/>
    <property type="molecule type" value="Genomic_DNA"/>
</dbReference>
<dbReference type="OrthoDB" id="1921232at2759"/>
<evidence type="ECO:0000256" key="1">
    <source>
        <dbReference type="SAM" id="Phobius"/>
    </source>
</evidence>
<reference evidence="3" key="1">
    <citation type="submission" date="2020-01" db="EMBL/GenBank/DDBJ databases">
        <authorList>
            <person name="Mishra B."/>
        </authorList>
    </citation>
    <scope>NUCLEOTIDE SEQUENCE [LARGE SCALE GENOMIC DNA]</scope>
</reference>
<gene>
    <name evidence="3" type="ORF">MERR_LOCUS21126</name>
</gene>
<keyword evidence="1" id="KW-1133">Transmembrane helix</keyword>
<feature type="transmembrane region" description="Helical" evidence="1">
    <location>
        <begin position="578"/>
        <end position="599"/>
    </location>
</feature>
<dbReference type="PANTHER" id="PTHR24177:SF456">
    <property type="entry name" value="ANKYRIN REPEAT FAMILY PROTEIN"/>
    <property type="match status" value="1"/>
</dbReference>
<proteinExistence type="predicted"/>
<accession>A0A6D2J1Z4</accession>
<evidence type="ECO:0000259" key="2">
    <source>
        <dbReference type="Pfam" id="PF13962"/>
    </source>
</evidence>
<dbReference type="SUPFAM" id="SSF140860">
    <property type="entry name" value="Pseudo ankyrin repeat-like"/>
    <property type="match status" value="1"/>
</dbReference>
<sequence>MDSSALRKTVWKDPFKFTSTKVLHGGLGEGFSYVKEVPNDLISSQIPPNEISAPASRIDGSGKITNIYYDYIQLSQAISQGNVESVKKLLRRRPDALNELINPYETPLLKACVCGDLEIVKLLLRCMKSEGMLPKTSQNTPYHTPLAVVAFTGNVEIAKYLLSKDFGLLQIPGINGQLPVVVAVENGHRELARYLTEKTLFYCLINEDDGYHATMLVVNAIYYNMLDIALHVIGGKYYRYLAVTKHLQIESSPVVVLASKPDLFPCGCHLGPLERFIYSCIQVKHPTTPERNRPKKDQQPTLMGKMLKCLSKWTGINQVYQLKVMHVQAKKLLLGISEETLGMGLKERSETVNEALLFAARFGNVDFLVEMIKNNSELLWSSTSLFLLAVEFRQEKVFSLLYGLDDRKYLLLADKDCNGNSMLHLAGYLSPPSKLSTVTGAALQMQRELHWFKEVERIVPGIEKERANADGKRPMEIFTKEHQALRQEAEKWMKDTAMSCSLVAALIFAVTFAAVFTFPGGGKPFHLGDRNFITFLVSTLISCLASCTSVLIFLWILTARYSLDDFLVSLPTKMIAGLSIQFISIAAMLMAFSSALFVMLDQSSWISLACCFPTILLACFLALLFLLLQYPLLKEMTLSTYGKGIFDRNMKCWLHDIEQKCQRTSYNDEDPIH</sequence>
<protein>
    <recommendedName>
        <fullName evidence="2">PGG domain-containing protein</fullName>
    </recommendedName>
</protein>
<keyword evidence="1" id="KW-0472">Membrane</keyword>
<dbReference type="Pfam" id="PF12796">
    <property type="entry name" value="Ank_2"/>
    <property type="match status" value="1"/>
</dbReference>
<evidence type="ECO:0000313" key="4">
    <source>
        <dbReference type="Proteomes" id="UP000467841"/>
    </source>
</evidence>
<dbReference type="Pfam" id="PF13962">
    <property type="entry name" value="PGG"/>
    <property type="match status" value="1"/>
</dbReference>
<feature type="transmembrane region" description="Helical" evidence="1">
    <location>
        <begin position="605"/>
        <end position="628"/>
    </location>
</feature>
<dbReference type="SUPFAM" id="SSF48403">
    <property type="entry name" value="Ankyrin repeat"/>
    <property type="match status" value="1"/>
</dbReference>
<dbReference type="InterPro" id="IPR036770">
    <property type="entry name" value="Ankyrin_rpt-contain_sf"/>
</dbReference>
<dbReference type="Gene3D" id="1.25.40.20">
    <property type="entry name" value="Ankyrin repeat-containing domain"/>
    <property type="match status" value="1"/>
</dbReference>
<name>A0A6D2J1Z4_9BRAS</name>
<dbReference type="Proteomes" id="UP000467841">
    <property type="component" value="Unassembled WGS sequence"/>
</dbReference>
<keyword evidence="4" id="KW-1185">Reference proteome</keyword>
<dbReference type="PANTHER" id="PTHR24177">
    <property type="entry name" value="CASKIN"/>
    <property type="match status" value="1"/>
</dbReference>
<dbReference type="GO" id="GO:0016020">
    <property type="term" value="C:membrane"/>
    <property type="evidence" value="ECO:0007669"/>
    <property type="project" value="TreeGrafter"/>
</dbReference>
<dbReference type="InterPro" id="IPR002110">
    <property type="entry name" value="Ankyrin_rpt"/>
</dbReference>
<dbReference type="SMART" id="SM00248">
    <property type="entry name" value="ANK"/>
    <property type="match status" value="5"/>
</dbReference>
<feature type="domain" description="PGG" evidence="2">
    <location>
        <begin position="490"/>
        <end position="598"/>
    </location>
</feature>
<dbReference type="InterPro" id="IPR026961">
    <property type="entry name" value="PGG_dom"/>
</dbReference>
<feature type="transmembrane region" description="Helical" evidence="1">
    <location>
        <begin position="496"/>
        <end position="520"/>
    </location>
</feature>
<comment type="caution">
    <text evidence="3">The sequence shown here is derived from an EMBL/GenBank/DDBJ whole genome shotgun (WGS) entry which is preliminary data.</text>
</comment>
<organism evidence="3 4">
    <name type="scientific">Microthlaspi erraticum</name>
    <dbReference type="NCBI Taxonomy" id="1685480"/>
    <lineage>
        <taxon>Eukaryota</taxon>
        <taxon>Viridiplantae</taxon>
        <taxon>Streptophyta</taxon>
        <taxon>Embryophyta</taxon>
        <taxon>Tracheophyta</taxon>
        <taxon>Spermatophyta</taxon>
        <taxon>Magnoliopsida</taxon>
        <taxon>eudicotyledons</taxon>
        <taxon>Gunneridae</taxon>
        <taxon>Pentapetalae</taxon>
        <taxon>rosids</taxon>
        <taxon>malvids</taxon>
        <taxon>Brassicales</taxon>
        <taxon>Brassicaceae</taxon>
        <taxon>Coluteocarpeae</taxon>
        <taxon>Microthlaspi</taxon>
    </lineage>
</organism>
<evidence type="ECO:0000313" key="3">
    <source>
        <dbReference type="EMBL" id="CAA7033891.1"/>
    </source>
</evidence>
<dbReference type="AlphaFoldDB" id="A0A6D2J1Z4"/>
<feature type="transmembrane region" description="Helical" evidence="1">
    <location>
        <begin position="532"/>
        <end position="557"/>
    </location>
</feature>